<dbReference type="InterPro" id="IPR006638">
    <property type="entry name" value="Elp3/MiaA/NifB-like_rSAM"/>
</dbReference>
<protein>
    <submittedName>
        <fullName evidence="9">Radical SAM domain protein</fullName>
    </submittedName>
</protein>
<dbReference type="AlphaFoldDB" id="A0A0S6W0R8"/>
<name>A0A0S6W0R8_9BACT</name>
<keyword evidence="5" id="KW-0479">Metal-binding</keyword>
<dbReference type="Gene3D" id="3.40.50.280">
    <property type="entry name" value="Cobalamin-binding domain"/>
    <property type="match status" value="1"/>
</dbReference>
<dbReference type="InterPro" id="IPR051198">
    <property type="entry name" value="BchE-like"/>
</dbReference>
<dbReference type="GO" id="GO:0003824">
    <property type="term" value="F:catalytic activity"/>
    <property type="evidence" value="ECO:0007669"/>
    <property type="project" value="InterPro"/>
</dbReference>
<sequence length="443" mass="50746">MKITLIYPAVGKKPGEPYIRTWTMEPLPIATLKALTPADIEVEFFDDRLELIDYQTPTDLVALNVEAYTARRAYAIAARFRERGIPVVFGGVHPTLQPDEAEQFADAILIGNAEHVWPQMLADCRERRLKKRYEGAQAYAVLPDQSIFRGKRYLPLGLVETGRGCVFNCEFCAPSACYGARYYPRPVADVVEDVRRSGKKFLFLVDDNIAADPAYSIELCQQLAPLNVTWVSQASLTVAKRPELLDALAKSGCRMLLIGFESTEKENLQQMQKAWMNQVGDRDELVRRIHAAGISIYATFVFGFDHDASASFENALAFAETHGFFFAAFNHLLPFPGTRLYERLQREKRLLVEKWWLEPGYEYGKIVFTPQNMTPDELSQRCVNARRRFFRVASILKRGAMLLRRRPPLRLFAAFWLQNWQLRHEVEEKFRLPLGEGLDELPK</sequence>
<comment type="cofactor">
    <cofactor evidence="1">
        <name>[4Fe-4S] cluster</name>
        <dbReference type="ChEBI" id="CHEBI:49883"/>
    </cofactor>
</comment>
<evidence type="ECO:0000313" key="9">
    <source>
        <dbReference type="EMBL" id="GAK53248.1"/>
    </source>
</evidence>
<dbReference type="CDD" id="cd01335">
    <property type="entry name" value="Radical_SAM"/>
    <property type="match status" value="1"/>
</dbReference>
<keyword evidence="7" id="KW-0411">Iron-sulfur</keyword>
<feature type="domain" description="Radical SAM core" evidence="8">
    <location>
        <begin position="151"/>
        <end position="376"/>
    </location>
</feature>
<evidence type="ECO:0000256" key="1">
    <source>
        <dbReference type="ARBA" id="ARBA00001966"/>
    </source>
</evidence>
<keyword evidence="2" id="KW-0489">Methyltransferase</keyword>
<evidence type="ECO:0000256" key="6">
    <source>
        <dbReference type="ARBA" id="ARBA00023004"/>
    </source>
</evidence>
<dbReference type="Pfam" id="PF04055">
    <property type="entry name" value="Radical_SAM"/>
    <property type="match status" value="1"/>
</dbReference>
<evidence type="ECO:0000259" key="8">
    <source>
        <dbReference type="PROSITE" id="PS51918"/>
    </source>
</evidence>
<dbReference type="InterPro" id="IPR034466">
    <property type="entry name" value="Methyltransferase_Class_B"/>
</dbReference>
<dbReference type="GO" id="GO:0051539">
    <property type="term" value="F:4 iron, 4 sulfur cluster binding"/>
    <property type="evidence" value="ECO:0007669"/>
    <property type="project" value="UniProtKB-KW"/>
</dbReference>
<keyword evidence="4" id="KW-0949">S-adenosyl-L-methionine</keyword>
<evidence type="ECO:0000313" key="10">
    <source>
        <dbReference type="Proteomes" id="UP000030700"/>
    </source>
</evidence>
<dbReference type="SFLD" id="SFLDG01082">
    <property type="entry name" value="B12-binding_domain_containing"/>
    <property type="match status" value="1"/>
</dbReference>
<dbReference type="HOGENOM" id="CLU_021572_5_1_0"/>
<organism evidence="9">
    <name type="scientific">Candidatus Moduliflexus flocculans</name>
    <dbReference type="NCBI Taxonomy" id="1499966"/>
    <lineage>
        <taxon>Bacteria</taxon>
        <taxon>Candidatus Moduliflexota</taxon>
        <taxon>Candidatus Moduliflexia</taxon>
        <taxon>Candidatus Moduliflexales</taxon>
        <taxon>Candidatus Moduliflexaceae</taxon>
    </lineage>
</organism>
<dbReference type="InterPro" id="IPR023404">
    <property type="entry name" value="rSAM_horseshoe"/>
</dbReference>
<dbReference type="Gene3D" id="3.80.30.20">
    <property type="entry name" value="tm_1862 like domain"/>
    <property type="match status" value="1"/>
</dbReference>
<evidence type="ECO:0000256" key="4">
    <source>
        <dbReference type="ARBA" id="ARBA00022691"/>
    </source>
</evidence>
<dbReference type="STRING" id="1499966.U14_04513"/>
<keyword evidence="6" id="KW-0408">Iron</keyword>
<gene>
    <name evidence="9" type="ORF">U14_04513</name>
</gene>
<dbReference type="PANTHER" id="PTHR43409">
    <property type="entry name" value="ANAEROBIC MAGNESIUM-PROTOPORPHYRIN IX MONOMETHYL ESTER CYCLASE-RELATED"/>
    <property type="match status" value="1"/>
</dbReference>
<evidence type="ECO:0000256" key="7">
    <source>
        <dbReference type="ARBA" id="ARBA00023014"/>
    </source>
</evidence>
<dbReference type="Proteomes" id="UP000030700">
    <property type="component" value="Unassembled WGS sequence"/>
</dbReference>
<proteinExistence type="predicted"/>
<evidence type="ECO:0000256" key="5">
    <source>
        <dbReference type="ARBA" id="ARBA00022723"/>
    </source>
</evidence>
<evidence type="ECO:0000256" key="2">
    <source>
        <dbReference type="ARBA" id="ARBA00022603"/>
    </source>
</evidence>
<dbReference type="PROSITE" id="PS51918">
    <property type="entry name" value="RADICAL_SAM"/>
    <property type="match status" value="1"/>
</dbReference>
<dbReference type="GO" id="GO:0005829">
    <property type="term" value="C:cytosol"/>
    <property type="evidence" value="ECO:0007669"/>
    <property type="project" value="TreeGrafter"/>
</dbReference>
<reference evidence="9" key="1">
    <citation type="journal article" date="2015" name="PeerJ">
        <title>First genomic representation of candidate bacterial phylum KSB3 points to enhanced environmental sensing as a trigger of wastewater bulking.</title>
        <authorList>
            <person name="Sekiguchi Y."/>
            <person name="Ohashi A."/>
            <person name="Parks D.H."/>
            <person name="Yamauchi T."/>
            <person name="Tyson G.W."/>
            <person name="Hugenholtz P."/>
        </authorList>
    </citation>
    <scope>NUCLEOTIDE SEQUENCE [LARGE SCALE GENOMIC DNA]</scope>
</reference>
<dbReference type="SFLD" id="SFLDS00029">
    <property type="entry name" value="Radical_SAM"/>
    <property type="match status" value="1"/>
</dbReference>
<dbReference type="InterPro" id="IPR058240">
    <property type="entry name" value="rSAM_sf"/>
</dbReference>
<accession>A0A0S6W0R8</accession>
<evidence type="ECO:0000256" key="3">
    <source>
        <dbReference type="ARBA" id="ARBA00022679"/>
    </source>
</evidence>
<dbReference type="EMBL" id="DF820459">
    <property type="protein sequence ID" value="GAK53248.1"/>
    <property type="molecule type" value="Genomic_DNA"/>
</dbReference>
<keyword evidence="10" id="KW-1185">Reference proteome</keyword>
<dbReference type="SMART" id="SM00729">
    <property type="entry name" value="Elp3"/>
    <property type="match status" value="1"/>
</dbReference>
<dbReference type="InterPro" id="IPR007197">
    <property type="entry name" value="rSAM"/>
</dbReference>
<dbReference type="SFLD" id="SFLDG01123">
    <property type="entry name" value="methyltransferase_(Class_B)"/>
    <property type="match status" value="1"/>
</dbReference>
<keyword evidence="3" id="KW-0808">Transferase</keyword>
<dbReference type="SUPFAM" id="SSF102114">
    <property type="entry name" value="Radical SAM enzymes"/>
    <property type="match status" value="1"/>
</dbReference>
<dbReference type="PANTHER" id="PTHR43409:SF7">
    <property type="entry name" value="BLL1977 PROTEIN"/>
    <property type="match status" value="1"/>
</dbReference>
<dbReference type="GO" id="GO:0046872">
    <property type="term" value="F:metal ion binding"/>
    <property type="evidence" value="ECO:0007669"/>
    <property type="project" value="UniProtKB-KW"/>
</dbReference>